<protein>
    <submittedName>
        <fullName evidence="1">Uncharacterized protein</fullName>
    </submittedName>
</protein>
<dbReference type="RefSeq" id="WP_039124823.1">
    <property type="nucleotide sequence ID" value="NZ_CP010427.1"/>
</dbReference>
<dbReference type="HOGENOM" id="CLU_321543_0_0_6"/>
<name>A0A0A8EAC2_9GAMM</name>
<dbReference type="AlphaFoldDB" id="A0A0A8EAC2"/>
<dbReference type="KEGG" id="fgu:SD28_05275"/>
<dbReference type="Proteomes" id="UP000031104">
    <property type="component" value="Chromosome"/>
</dbReference>
<dbReference type="EMBL" id="CP010427">
    <property type="protein sequence ID" value="AJC49086.1"/>
    <property type="molecule type" value="Genomic_DNA"/>
</dbReference>
<gene>
    <name evidence="1" type="ORF">SD28_05275</name>
</gene>
<sequence>MRFKTLTVIIGLSLPLIGSTEFGYSYDMNKLSGGIHSAIQDALKEPFLSAYDVTSGFFGGLLPHPNYGVEILQQLNTVENQLSLIEKQIVATLHLDEAIIDILNQQDTDVNYTKIISDVSELTSSAEFDSITTMYSNLYGNENLSHVLPISDDFYDYASNLCVTSGCEPNSDAINMITSKNLNNLIENFQNSLANISMWRILNQDYITYLQNKDEIVPGLNTNYVAKYVKATSPIIKLEINYYQKLLMLYNIQALQLAFYYANPDSIKNSSNFAKKVIDIGILSSKTGKNGYEEAMQNLTKAYINTFLNGPENYVIMNNFGGKYLQIDNQGSITSNPNTVLNPILSNITSLNKYFSNTIVNNESQLFNTAANNNVFDPNGTADLMGANYTPITAFLNNCQIINADFPLDANLTTLKFICNIKNGSQQYTLFKSIDIPYTINNSGNSTYPYTFAFKNLDLFYDGTNNYYYIAPITPNFNVGTLKTVGNYDNDLTEIHGFTLVNPARIYDCKGGDGEAGKCHAAYYNLRLEFKGMVLLANQNADSKTARMSCVLPDQKSNDGTTICYTQKLGYGGFINYTYNDYYAHQHNSTKSNATLYILTLSGHIFPLQITFPKVSGRNEIGGYKSNNQVGSQEVHFLCFEGYSKCDYENLIFYDSLGKTIINYDFNNLSGPYDTTISDAYATADAMLFYSTLSFQYLFTPTQAYKQWLENSDTGKYGIGTENPSYSTYALDLSFMGKTGPIKNNIVILISANGNYRLVYIAGDQQLVVQSKNGNSWIEKYNAFNYSNNNPQKVNAISFQNGNLATYYYNYNSNSYKLINSIALEYQNKGYKWIDDPYAQLVLQNDGNLVIKSSNADTIDNNKLGLGSEQILWAANWLNNAPIWSELQNPQIENFNDIKQK</sequence>
<reference evidence="1 2" key="1">
    <citation type="submission" date="2014-12" db="EMBL/GenBank/DDBJ databases">
        <title>Complete genome sequence of Francisella guanzhouensis strain 08HL01032 isolated from air-conditioning system in China.</title>
        <authorList>
            <person name="Svensson D."/>
            <person name="Ohrman C."/>
            <person name="Backman S."/>
            <person name="Karlsson E."/>
            <person name="Nilsson E."/>
            <person name="Bystrom M."/>
            <person name="Larkeryd A."/>
            <person name="Stenberg P."/>
            <person name="Scholtz H.C."/>
            <person name="Forsman M."/>
            <person name="Sjodin A."/>
        </authorList>
    </citation>
    <scope>NUCLEOTIDE SEQUENCE [LARGE SCALE GENOMIC DNA]</scope>
    <source>
        <strain evidence="1 2">08HL01032</strain>
    </source>
</reference>
<keyword evidence="2" id="KW-1185">Reference proteome</keyword>
<accession>A0A0A8EAC2</accession>
<organism evidence="1 2">
    <name type="scientific">Allofrancisella guangzhouensis</name>
    <dbReference type="NCBI Taxonomy" id="594679"/>
    <lineage>
        <taxon>Bacteria</taxon>
        <taxon>Pseudomonadati</taxon>
        <taxon>Pseudomonadota</taxon>
        <taxon>Gammaproteobacteria</taxon>
        <taxon>Thiotrichales</taxon>
        <taxon>Francisellaceae</taxon>
        <taxon>Allofrancisella</taxon>
    </lineage>
</organism>
<proteinExistence type="predicted"/>
<evidence type="ECO:0000313" key="1">
    <source>
        <dbReference type="EMBL" id="AJC49086.1"/>
    </source>
</evidence>
<evidence type="ECO:0000313" key="2">
    <source>
        <dbReference type="Proteomes" id="UP000031104"/>
    </source>
</evidence>